<evidence type="ECO:0000256" key="2">
    <source>
        <dbReference type="ARBA" id="ARBA00022448"/>
    </source>
</evidence>
<feature type="transmembrane region" description="Helical" evidence="6">
    <location>
        <begin position="280"/>
        <end position="301"/>
    </location>
</feature>
<dbReference type="EMBL" id="LQYV01000121">
    <property type="protein sequence ID" value="KYD22822.1"/>
    <property type="molecule type" value="Genomic_DNA"/>
</dbReference>
<dbReference type="Proteomes" id="UP000075424">
    <property type="component" value="Unassembled WGS sequence"/>
</dbReference>
<feature type="domain" description="Major facilitator superfamily (MFS) profile" evidence="7">
    <location>
        <begin position="42"/>
        <end position="417"/>
    </location>
</feature>
<evidence type="ECO:0000256" key="6">
    <source>
        <dbReference type="SAM" id="Phobius"/>
    </source>
</evidence>
<dbReference type="AlphaFoldDB" id="A0A150MEX4"/>
<keyword evidence="2" id="KW-0813">Transport</keyword>
<evidence type="ECO:0000256" key="3">
    <source>
        <dbReference type="ARBA" id="ARBA00022692"/>
    </source>
</evidence>
<evidence type="ECO:0000313" key="9">
    <source>
        <dbReference type="Proteomes" id="UP000075424"/>
    </source>
</evidence>
<dbReference type="PRINTS" id="PR01035">
    <property type="entry name" value="TCRTETA"/>
</dbReference>
<dbReference type="Pfam" id="PF07690">
    <property type="entry name" value="MFS_1"/>
    <property type="match status" value="1"/>
</dbReference>
<comment type="caution">
    <text evidence="8">The sequence shown here is derived from an EMBL/GenBank/DDBJ whole genome shotgun (WGS) entry which is preliminary data.</text>
</comment>
<dbReference type="InterPro" id="IPR011701">
    <property type="entry name" value="MFS"/>
</dbReference>
<dbReference type="PROSITE" id="PS50850">
    <property type="entry name" value="MFS"/>
    <property type="match status" value="1"/>
</dbReference>
<organism evidence="8 9">
    <name type="scientific">Geobacillus stearothermophilus</name>
    <name type="common">Bacillus stearothermophilus</name>
    <dbReference type="NCBI Taxonomy" id="1422"/>
    <lineage>
        <taxon>Bacteria</taxon>
        <taxon>Bacillati</taxon>
        <taxon>Bacillota</taxon>
        <taxon>Bacilli</taxon>
        <taxon>Bacillales</taxon>
        <taxon>Anoxybacillaceae</taxon>
        <taxon>Geobacillus</taxon>
    </lineage>
</organism>
<dbReference type="SUPFAM" id="SSF103473">
    <property type="entry name" value="MFS general substrate transporter"/>
    <property type="match status" value="1"/>
</dbReference>
<evidence type="ECO:0000256" key="1">
    <source>
        <dbReference type="ARBA" id="ARBA00004651"/>
    </source>
</evidence>
<gene>
    <name evidence="8" type="ORF">B4109_1628</name>
</gene>
<evidence type="ECO:0000256" key="5">
    <source>
        <dbReference type="ARBA" id="ARBA00023136"/>
    </source>
</evidence>
<feature type="transmembrane region" description="Helical" evidence="6">
    <location>
        <begin position="245"/>
        <end position="268"/>
    </location>
</feature>
<dbReference type="InterPro" id="IPR001958">
    <property type="entry name" value="Tet-R_TetA/multi-R_MdtG-like"/>
</dbReference>
<evidence type="ECO:0000313" key="8">
    <source>
        <dbReference type="EMBL" id="KYD22822.1"/>
    </source>
</evidence>
<dbReference type="PATRIC" id="fig|1422.18.peg.1081"/>
<dbReference type="PANTHER" id="PTHR23504">
    <property type="entry name" value="MAJOR FACILITATOR SUPERFAMILY DOMAIN-CONTAINING PROTEIN 10"/>
    <property type="match status" value="1"/>
</dbReference>
<sequence length="425" mass="45395">MIASLVGTAKQGAICLKNACLSIMMKEANHIVEMMIMGNRRGLSLLFLVMFLVMAGFGIIIPVLPFYAEKIGATPTQLGWLMAVYSLMQFLFAPMWGNLSDRYGRKPMLLIGISGLALSFFLLAVATKLWMLFAARIIGGCLSAATMPAAMAYVADVTTEEDRGKGMGMIGAAVGLGFIFGPGIGGVFSKASLTAPFWMAGSLALLTALFVFVFLHESLPREKRTNIRTKRPSLAASLQGPVARLYLLQLITTFSLAGLEATFAYFAAERAGLSSTELGYIFMIMGLAGAIVQGGLLGKLIRSFGEGAVIRVGLFLSAVGFFLILFVHSFWTAALYLTIFGIGNGVIRPCVSALLTKYTADGQGSATGVLSSFDSLGRIGGPAIAGWLFTLKSSLPYMAGIVLTFISFAVFHSFQRTMMQKDSAL</sequence>
<accession>A0A150MEX4</accession>
<reference evidence="8 9" key="1">
    <citation type="submission" date="2016-01" db="EMBL/GenBank/DDBJ databases">
        <title>Draft Genome Sequences of Seven Thermophilic Sporeformers Isolated from Foods.</title>
        <authorList>
            <person name="Berendsen E.M."/>
            <person name="Wells-Bennik M.H."/>
            <person name="Krawcyk A.O."/>
            <person name="De Jong A."/>
            <person name="Holsappel S."/>
            <person name="Eijlander R.T."/>
            <person name="Kuipers O.P."/>
        </authorList>
    </citation>
    <scope>NUCLEOTIDE SEQUENCE [LARGE SCALE GENOMIC DNA]</scope>
    <source>
        <strain evidence="8 9">B4109</strain>
    </source>
</reference>
<dbReference type="PANTHER" id="PTHR23504:SF15">
    <property type="entry name" value="MAJOR FACILITATOR SUPERFAMILY (MFS) PROFILE DOMAIN-CONTAINING PROTEIN"/>
    <property type="match status" value="1"/>
</dbReference>
<dbReference type="GO" id="GO:0005886">
    <property type="term" value="C:plasma membrane"/>
    <property type="evidence" value="ECO:0007669"/>
    <property type="project" value="UniProtKB-SubCell"/>
</dbReference>
<evidence type="ECO:0000259" key="7">
    <source>
        <dbReference type="PROSITE" id="PS50850"/>
    </source>
</evidence>
<feature type="transmembrane region" description="Helical" evidence="6">
    <location>
        <begin position="395"/>
        <end position="414"/>
    </location>
</feature>
<feature type="transmembrane region" description="Helical" evidence="6">
    <location>
        <begin position="78"/>
        <end position="96"/>
    </location>
</feature>
<keyword evidence="4 6" id="KW-1133">Transmembrane helix</keyword>
<feature type="transmembrane region" description="Helical" evidence="6">
    <location>
        <begin position="195"/>
        <end position="215"/>
    </location>
</feature>
<feature type="transmembrane region" description="Helical" evidence="6">
    <location>
        <begin position="133"/>
        <end position="155"/>
    </location>
</feature>
<dbReference type="InterPro" id="IPR036259">
    <property type="entry name" value="MFS_trans_sf"/>
</dbReference>
<dbReference type="GO" id="GO:0022857">
    <property type="term" value="F:transmembrane transporter activity"/>
    <property type="evidence" value="ECO:0007669"/>
    <property type="project" value="InterPro"/>
</dbReference>
<name>A0A150MEX4_GEOSE</name>
<feature type="transmembrane region" description="Helical" evidence="6">
    <location>
        <begin position="43"/>
        <end position="66"/>
    </location>
</feature>
<protein>
    <recommendedName>
        <fullName evidence="7">Major facilitator superfamily (MFS) profile domain-containing protein</fullName>
    </recommendedName>
</protein>
<dbReference type="InterPro" id="IPR020846">
    <property type="entry name" value="MFS_dom"/>
</dbReference>
<keyword evidence="5 6" id="KW-0472">Membrane</keyword>
<keyword evidence="3 6" id="KW-0812">Transmembrane</keyword>
<comment type="subcellular location">
    <subcellularLocation>
        <location evidence="1">Cell membrane</location>
        <topology evidence="1">Multi-pass membrane protein</topology>
    </subcellularLocation>
</comment>
<dbReference type="Gene3D" id="1.20.1250.20">
    <property type="entry name" value="MFS general substrate transporter like domains"/>
    <property type="match status" value="1"/>
</dbReference>
<feature type="transmembrane region" description="Helical" evidence="6">
    <location>
        <begin position="167"/>
        <end position="189"/>
    </location>
</feature>
<evidence type="ECO:0000256" key="4">
    <source>
        <dbReference type="ARBA" id="ARBA00022989"/>
    </source>
</evidence>
<feature type="transmembrane region" description="Helical" evidence="6">
    <location>
        <begin position="308"/>
        <end position="327"/>
    </location>
</feature>
<proteinExistence type="predicted"/>
<feature type="transmembrane region" description="Helical" evidence="6">
    <location>
        <begin position="108"/>
        <end position="127"/>
    </location>
</feature>